<sequence>MTSPPSAPVDEENCHRILRAIDIIGVRWIGPILLAGARGARRFKEYRALVPGISDPQLTLRLKQLQGRGLIERTVIPSTPVQIMYALTADAEALISALQPLAQWSEQRDQPERDATERQ</sequence>
<evidence type="ECO:0000256" key="3">
    <source>
        <dbReference type="ARBA" id="ARBA00023163"/>
    </source>
</evidence>
<comment type="caution">
    <text evidence="5">The sequence shown here is derived from an EMBL/GenBank/DDBJ whole genome shotgun (WGS) entry which is preliminary data.</text>
</comment>
<keyword evidence="1" id="KW-0805">Transcription regulation</keyword>
<evidence type="ECO:0000256" key="2">
    <source>
        <dbReference type="ARBA" id="ARBA00023125"/>
    </source>
</evidence>
<organism evidence="5 6">
    <name type="scientific">Nonomuraea insulae</name>
    <dbReference type="NCBI Taxonomy" id="1616787"/>
    <lineage>
        <taxon>Bacteria</taxon>
        <taxon>Bacillati</taxon>
        <taxon>Actinomycetota</taxon>
        <taxon>Actinomycetes</taxon>
        <taxon>Streptosporangiales</taxon>
        <taxon>Streptosporangiaceae</taxon>
        <taxon>Nonomuraea</taxon>
    </lineage>
</organism>
<dbReference type="InterPro" id="IPR002577">
    <property type="entry name" value="HTH_HxlR"/>
</dbReference>
<protein>
    <submittedName>
        <fullName evidence="5">Winged helix-turn-helix transcriptional regulator</fullName>
    </submittedName>
</protein>
<evidence type="ECO:0000259" key="4">
    <source>
        <dbReference type="PROSITE" id="PS51118"/>
    </source>
</evidence>
<evidence type="ECO:0000256" key="1">
    <source>
        <dbReference type="ARBA" id="ARBA00023015"/>
    </source>
</evidence>
<dbReference type="Pfam" id="PF01638">
    <property type="entry name" value="HxlR"/>
    <property type="match status" value="1"/>
</dbReference>
<keyword evidence="2" id="KW-0238">DNA-binding</keyword>
<name>A0ABW1CM89_9ACTN</name>
<evidence type="ECO:0000313" key="6">
    <source>
        <dbReference type="Proteomes" id="UP001596058"/>
    </source>
</evidence>
<dbReference type="RefSeq" id="WP_379515686.1">
    <property type="nucleotide sequence ID" value="NZ_JBHSPA010000023.1"/>
</dbReference>
<dbReference type="EMBL" id="JBHSPA010000023">
    <property type="protein sequence ID" value="MFC5826184.1"/>
    <property type="molecule type" value="Genomic_DNA"/>
</dbReference>
<dbReference type="InterPro" id="IPR036390">
    <property type="entry name" value="WH_DNA-bd_sf"/>
</dbReference>
<feature type="domain" description="HTH hxlR-type" evidence="4">
    <location>
        <begin position="14"/>
        <end position="113"/>
    </location>
</feature>
<evidence type="ECO:0000313" key="5">
    <source>
        <dbReference type="EMBL" id="MFC5826184.1"/>
    </source>
</evidence>
<reference evidence="6" key="1">
    <citation type="journal article" date="2019" name="Int. J. Syst. Evol. Microbiol.">
        <title>The Global Catalogue of Microorganisms (GCM) 10K type strain sequencing project: providing services to taxonomists for standard genome sequencing and annotation.</title>
        <authorList>
            <consortium name="The Broad Institute Genomics Platform"/>
            <consortium name="The Broad Institute Genome Sequencing Center for Infectious Disease"/>
            <person name="Wu L."/>
            <person name="Ma J."/>
        </authorList>
    </citation>
    <scope>NUCLEOTIDE SEQUENCE [LARGE SCALE GENOMIC DNA]</scope>
    <source>
        <strain evidence="6">CCUG 53903</strain>
    </source>
</reference>
<dbReference type="PANTHER" id="PTHR33204">
    <property type="entry name" value="TRANSCRIPTIONAL REGULATOR, MARR FAMILY"/>
    <property type="match status" value="1"/>
</dbReference>
<keyword evidence="3" id="KW-0804">Transcription</keyword>
<keyword evidence="6" id="KW-1185">Reference proteome</keyword>
<dbReference type="PROSITE" id="PS51118">
    <property type="entry name" value="HTH_HXLR"/>
    <property type="match status" value="1"/>
</dbReference>
<accession>A0ABW1CM89</accession>
<proteinExistence type="predicted"/>
<dbReference type="SUPFAM" id="SSF46785">
    <property type="entry name" value="Winged helix' DNA-binding domain"/>
    <property type="match status" value="1"/>
</dbReference>
<gene>
    <name evidence="5" type="ORF">ACFPZ3_20140</name>
</gene>
<dbReference type="Gene3D" id="1.10.10.10">
    <property type="entry name" value="Winged helix-like DNA-binding domain superfamily/Winged helix DNA-binding domain"/>
    <property type="match status" value="1"/>
</dbReference>
<dbReference type="Proteomes" id="UP001596058">
    <property type="component" value="Unassembled WGS sequence"/>
</dbReference>
<dbReference type="InterPro" id="IPR036388">
    <property type="entry name" value="WH-like_DNA-bd_sf"/>
</dbReference>